<gene>
    <name evidence="2" type="ORF">OCV63_01480</name>
</gene>
<feature type="compositionally biased region" description="Basic and acidic residues" evidence="1">
    <location>
        <begin position="227"/>
        <end position="264"/>
    </location>
</feature>
<accession>A0ABT2RTC2</accession>
<sequence>MRMYLRELDYDNTLIMLAKFMEIREQKPFFSTDSLLLWLKSSLEDGEKLNIKSTAEDAADGVTVNVNIQIIKGNETVHEAEGTSKSFTDSLRPDVSYDSRNYAYKNAYADALKMALMILGFSSETLLMELTCAEVITEEGLRDKIRMTEEEMEIPEVTGKTTFVTKNVVEETEVACRAAEKKAAEEAEMARQAAEKKAAEEAEAARQAAEKKAAAEAEVARQAAEKKAAEEAEVAHQAAEKKAAEEAEAVRQAAEKKAAEEAEAARQTAKNGHKLTIEEALNYKTPANAGGPYSGKPFRDIYDQRGKAAVISFAKYYLSKATPEDPMVEVYRTLLDGAMELK</sequence>
<evidence type="ECO:0000256" key="1">
    <source>
        <dbReference type="SAM" id="MobiDB-lite"/>
    </source>
</evidence>
<reference evidence="2 3" key="1">
    <citation type="journal article" date="2021" name="ISME Commun">
        <title>Automated analysis of genomic sequences facilitates high-throughput and comprehensive description of bacteria.</title>
        <authorList>
            <person name="Hitch T.C.A."/>
        </authorList>
    </citation>
    <scope>NUCLEOTIDE SEQUENCE [LARGE SCALE GENOMIC DNA]</scope>
    <source>
        <strain evidence="2 3">Sanger_04</strain>
    </source>
</reference>
<dbReference type="Proteomes" id="UP001652461">
    <property type="component" value="Unassembled WGS sequence"/>
</dbReference>
<keyword evidence="3" id="KW-1185">Reference proteome</keyword>
<dbReference type="RefSeq" id="WP_158361652.1">
    <property type="nucleotide sequence ID" value="NZ_JAOQKC010000002.1"/>
</dbReference>
<feature type="region of interest" description="Disordered" evidence="1">
    <location>
        <begin position="227"/>
        <end position="273"/>
    </location>
</feature>
<comment type="caution">
    <text evidence="2">The sequence shown here is derived from an EMBL/GenBank/DDBJ whole genome shotgun (WGS) entry which is preliminary data.</text>
</comment>
<organism evidence="2 3">
    <name type="scientific">Laedolimicola ammoniilytica</name>
    <dbReference type="NCBI Taxonomy" id="2981771"/>
    <lineage>
        <taxon>Bacteria</taxon>
        <taxon>Bacillati</taxon>
        <taxon>Bacillota</taxon>
        <taxon>Clostridia</taxon>
        <taxon>Lachnospirales</taxon>
        <taxon>Lachnospiraceae</taxon>
        <taxon>Laedolimicola</taxon>
    </lineage>
</organism>
<protein>
    <submittedName>
        <fullName evidence="2">Uncharacterized protein</fullName>
    </submittedName>
</protein>
<dbReference type="EMBL" id="JAOQKC010000002">
    <property type="protein sequence ID" value="MCU6695566.1"/>
    <property type="molecule type" value="Genomic_DNA"/>
</dbReference>
<evidence type="ECO:0000313" key="3">
    <source>
        <dbReference type="Proteomes" id="UP001652461"/>
    </source>
</evidence>
<evidence type="ECO:0000313" key="2">
    <source>
        <dbReference type="EMBL" id="MCU6695566.1"/>
    </source>
</evidence>
<proteinExistence type="predicted"/>
<name>A0ABT2RTC2_9FIRM</name>